<keyword evidence="7" id="KW-1185">Reference proteome</keyword>
<evidence type="ECO:0000256" key="4">
    <source>
        <dbReference type="ARBA" id="ARBA00023239"/>
    </source>
</evidence>
<dbReference type="FunFam" id="3.40.50.1100:FF:000007">
    <property type="entry name" value="L-threonine dehydratase catabolic TdcB"/>
    <property type="match status" value="1"/>
</dbReference>
<comment type="caution">
    <text evidence="6">The sequence shown here is derived from an EMBL/GenBank/DDBJ whole genome shotgun (WGS) entry which is preliminary data.</text>
</comment>
<dbReference type="Proteomes" id="UP000297475">
    <property type="component" value="Unassembled WGS sequence"/>
</dbReference>
<dbReference type="Gene3D" id="3.40.50.1100">
    <property type="match status" value="2"/>
</dbReference>
<organism evidence="6 7">
    <name type="scientific">Natronospirillum operosum</name>
    <dbReference type="NCBI Taxonomy" id="2759953"/>
    <lineage>
        <taxon>Bacteria</taxon>
        <taxon>Pseudomonadati</taxon>
        <taxon>Pseudomonadota</taxon>
        <taxon>Gammaproteobacteria</taxon>
        <taxon>Oceanospirillales</taxon>
        <taxon>Natronospirillaceae</taxon>
        <taxon>Natronospirillum</taxon>
    </lineage>
</organism>
<sequence>MNQELLPYPSLKEIRETAERLHGRVLETPVWPWQAGVIAGMAPHTEVWLKLELWQQTGTFKARGALNSIDALPAEQRQRGVVTVSAGNHAIALAYAAAQAGISARVVMPESASPARIATCRKLGAEVELVSDVHVAFARCREIEAREGRTLVHPFEGPRVAEGTGTVGLEMVQQMPDLDAVIVPVGGGGLIAGVAAAIKQVRPGCRVFGVEPWGADSMYRSLAAGEPVQLERVDTIADSLGAPLAMPYSFGVCQRFVDEVVRVSDDQLCQAMWHLFNDMKLVTEPATAAGTAALLGPLRERLEGSRVGIVLCGANTDHERFHQCLQRGRGSI</sequence>
<feature type="domain" description="Tryptophan synthase beta chain-like PALP" evidence="5">
    <location>
        <begin position="44"/>
        <end position="313"/>
    </location>
</feature>
<dbReference type="InterPro" id="IPR050147">
    <property type="entry name" value="Ser/Thr_Dehydratase"/>
</dbReference>
<protein>
    <submittedName>
        <fullName evidence="6">Threonine/serine dehydratase</fullName>
    </submittedName>
</protein>
<dbReference type="GO" id="GO:0004794">
    <property type="term" value="F:threonine deaminase activity"/>
    <property type="evidence" value="ECO:0007669"/>
    <property type="project" value="TreeGrafter"/>
</dbReference>
<dbReference type="Pfam" id="PF00291">
    <property type="entry name" value="PALP"/>
    <property type="match status" value="1"/>
</dbReference>
<name>A0A4Z0WG62_9GAMM</name>
<dbReference type="OrthoDB" id="9811476at2"/>
<dbReference type="GO" id="GO:0006565">
    <property type="term" value="P:L-serine catabolic process"/>
    <property type="evidence" value="ECO:0007669"/>
    <property type="project" value="TreeGrafter"/>
</dbReference>
<reference evidence="6 7" key="1">
    <citation type="submission" date="2019-04" db="EMBL/GenBank/DDBJ databases">
        <title>Natronospirillum operosus gen. nov., sp. nov., a haloalkaliphilic satellite isolated from decaying biomass of laboratory culture of cyanobacterium Geitlerinema sp. and proposal of Natronospirillaceae fam. nov. and Saccharospirillaceae fam. nov.</title>
        <authorList>
            <person name="Kevbrin V."/>
            <person name="Boltyanskaya Y."/>
            <person name="Koziaeva V."/>
            <person name="Grouzdev D.S."/>
            <person name="Park M."/>
            <person name="Cho J."/>
        </authorList>
    </citation>
    <scope>NUCLEOTIDE SEQUENCE [LARGE SCALE GENOMIC DNA]</scope>
    <source>
        <strain evidence="6 7">G-116</strain>
    </source>
</reference>
<dbReference type="RefSeq" id="WP_135482783.1">
    <property type="nucleotide sequence ID" value="NZ_SRMF01000002.1"/>
</dbReference>
<dbReference type="AlphaFoldDB" id="A0A4Z0WG62"/>
<evidence type="ECO:0000259" key="5">
    <source>
        <dbReference type="Pfam" id="PF00291"/>
    </source>
</evidence>
<dbReference type="InterPro" id="IPR036052">
    <property type="entry name" value="TrpB-like_PALP_sf"/>
</dbReference>
<evidence type="ECO:0000313" key="7">
    <source>
        <dbReference type="Proteomes" id="UP000297475"/>
    </source>
</evidence>
<dbReference type="FunFam" id="3.40.50.1100:FF:000005">
    <property type="entry name" value="Threonine dehydratase catabolic"/>
    <property type="match status" value="1"/>
</dbReference>
<keyword evidence="3" id="KW-0663">Pyridoxal phosphate</keyword>
<dbReference type="GO" id="GO:0003941">
    <property type="term" value="F:L-serine ammonia-lyase activity"/>
    <property type="evidence" value="ECO:0007669"/>
    <property type="project" value="TreeGrafter"/>
</dbReference>
<proteinExistence type="inferred from homology"/>
<dbReference type="PANTHER" id="PTHR48078:SF6">
    <property type="entry name" value="L-THREONINE DEHYDRATASE CATABOLIC TDCB"/>
    <property type="match status" value="1"/>
</dbReference>
<comment type="similarity">
    <text evidence="2">Belongs to the serine/threonine dehydratase family.</text>
</comment>
<evidence type="ECO:0000313" key="6">
    <source>
        <dbReference type="EMBL" id="TGG94216.1"/>
    </source>
</evidence>
<evidence type="ECO:0000256" key="1">
    <source>
        <dbReference type="ARBA" id="ARBA00001933"/>
    </source>
</evidence>
<dbReference type="EMBL" id="SRMF01000002">
    <property type="protein sequence ID" value="TGG94216.1"/>
    <property type="molecule type" value="Genomic_DNA"/>
</dbReference>
<dbReference type="PANTHER" id="PTHR48078">
    <property type="entry name" value="THREONINE DEHYDRATASE, MITOCHONDRIAL-RELATED"/>
    <property type="match status" value="1"/>
</dbReference>
<dbReference type="InterPro" id="IPR001926">
    <property type="entry name" value="TrpB-like_PALP"/>
</dbReference>
<gene>
    <name evidence="6" type="ORF">E4656_08600</name>
</gene>
<dbReference type="GO" id="GO:0030170">
    <property type="term" value="F:pyridoxal phosphate binding"/>
    <property type="evidence" value="ECO:0007669"/>
    <property type="project" value="UniProtKB-ARBA"/>
</dbReference>
<evidence type="ECO:0000256" key="2">
    <source>
        <dbReference type="ARBA" id="ARBA00010869"/>
    </source>
</evidence>
<keyword evidence="4" id="KW-0456">Lyase</keyword>
<dbReference type="SUPFAM" id="SSF53686">
    <property type="entry name" value="Tryptophan synthase beta subunit-like PLP-dependent enzymes"/>
    <property type="match status" value="1"/>
</dbReference>
<comment type="cofactor">
    <cofactor evidence="1">
        <name>pyridoxal 5'-phosphate</name>
        <dbReference type="ChEBI" id="CHEBI:597326"/>
    </cofactor>
</comment>
<dbReference type="GO" id="GO:0006567">
    <property type="term" value="P:L-threonine catabolic process"/>
    <property type="evidence" value="ECO:0007669"/>
    <property type="project" value="TreeGrafter"/>
</dbReference>
<accession>A0A4Z0WG62</accession>
<dbReference type="CDD" id="cd01562">
    <property type="entry name" value="Thr-dehyd"/>
    <property type="match status" value="1"/>
</dbReference>
<dbReference type="GO" id="GO:0009097">
    <property type="term" value="P:isoleucine biosynthetic process"/>
    <property type="evidence" value="ECO:0007669"/>
    <property type="project" value="TreeGrafter"/>
</dbReference>
<evidence type="ECO:0000256" key="3">
    <source>
        <dbReference type="ARBA" id="ARBA00022898"/>
    </source>
</evidence>